<evidence type="ECO:0000313" key="10">
    <source>
        <dbReference type="Ensembl" id="ENSPTEP00000029035.1"/>
    </source>
</evidence>
<dbReference type="InterPro" id="IPR023395">
    <property type="entry name" value="MCP_dom_sf"/>
</dbReference>
<evidence type="ECO:0000256" key="8">
    <source>
        <dbReference type="RuleBase" id="RU000488"/>
    </source>
</evidence>
<dbReference type="GO" id="GO:0005739">
    <property type="term" value="C:mitochondrion"/>
    <property type="evidence" value="ECO:0007669"/>
    <property type="project" value="UniProtKB-ARBA"/>
</dbReference>
<feature type="compositionally biased region" description="Polar residues" evidence="9">
    <location>
        <begin position="135"/>
        <end position="148"/>
    </location>
</feature>
<comment type="subcellular location">
    <subcellularLocation>
        <location evidence="1">Membrane</location>
        <topology evidence="1">Multi-pass membrane protein</topology>
    </subcellularLocation>
</comment>
<keyword evidence="6 7" id="KW-0472">Membrane</keyword>
<comment type="similarity">
    <text evidence="2 8">Belongs to the mitochondrial carrier (TC 2.A.29) family.</text>
</comment>
<evidence type="ECO:0000256" key="3">
    <source>
        <dbReference type="ARBA" id="ARBA00022448"/>
    </source>
</evidence>
<evidence type="ECO:0000256" key="2">
    <source>
        <dbReference type="ARBA" id="ARBA00006375"/>
    </source>
</evidence>
<evidence type="ECO:0000313" key="11">
    <source>
        <dbReference type="Proteomes" id="UP000694416"/>
    </source>
</evidence>
<keyword evidence="5" id="KW-0677">Repeat</keyword>
<reference evidence="10" key="1">
    <citation type="submission" date="2025-08" db="UniProtKB">
        <authorList>
            <consortium name="Ensembl"/>
        </authorList>
    </citation>
    <scope>IDENTIFICATION</scope>
</reference>
<dbReference type="Gene3D" id="1.50.40.10">
    <property type="entry name" value="Mitochondrial carrier domain"/>
    <property type="match status" value="1"/>
</dbReference>
<feature type="region of interest" description="Disordered" evidence="9">
    <location>
        <begin position="132"/>
        <end position="157"/>
    </location>
</feature>
<dbReference type="GO" id="GO:0055085">
    <property type="term" value="P:transmembrane transport"/>
    <property type="evidence" value="ECO:0007669"/>
    <property type="project" value="InterPro"/>
</dbReference>
<gene>
    <name evidence="10" type="primary">SLC25A42</name>
</gene>
<keyword evidence="3 8" id="KW-0813">Transport</keyword>
<dbReference type="PANTHER" id="PTHR24089">
    <property type="entry name" value="SOLUTE CARRIER FAMILY 25"/>
    <property type="match status" value="1"/>
</dbReference>
<evidence type="ECO:0000256" key="5">
    <source>
        <dbReference type="ARBA" id="ARBA00022737"/>
    </source>
</evidence>
<feature type="region of interest" description="Disordered" evidence="9">
    <location>
        <begin position="180"/>
        <end position="251"/>
    </location>
</feature>
<dbReference type="GO" id="GO:0016020">
    <property type="term" value="C:membrane"/>
    <property type="evidence" value="ECO:0007669"/>
    <property type="project" value="UniProtKB-SubCell"/>
</dbReference>
<evidence type="ECO:0000256" key="9">
    <source>
        <dbReference type="SAM" id="MobiDB-lite"/>
    </source>
</evidence>
<name>A0A8C9HYX4_9PRIM</name>
<organism evidence="10 11">
    <name type="scientific">Piliocolobus tephrosceles</name>
    <name type="common">Ugandan red Colobus</name>
    <dbReference type="NCBI Taxonomy" id="591936"/>
    <lineage>
        <taxon>Eukaryota</taxon>
        <taxon>Metazoa</taxon>
        <taxon>Chordata</taxon>
        <taxon>Craniata</taxon>
        <taxon>Vertebrata</taxon>
        <taxon>Euteleostomi</taxon>
        <taxon>Mammalia</taxon>
        <taxon>Eutheria</taxon>
        <taxon>Euarchontoglires</taxon>
        <taxon>Primates</taxon>
        <taxon>Haplorrhini</taxon>
        <taxon>Catarrhini</taxon>
        <taxon>Cercopithecidae</taxon>
        <taxon>Colobinae</taxon>
        <taxon>Piliocolobus</taxon>
    </lineage>
</organism>
<dbReference type="PRINTS" id="PR00926">
    <property type="entry name" value="MITOCARRIER"/>
</dbReference>
<dbReference type="Pfam" id="PF00153">
    <property type="entry name" value="Mito_carr"/>
    <property type="match status" value="2"/>
</dbReference>
<protein>
    <submittedName>
        <fullName evidence="10">Solute carrier family 25 member 42</fullName>
    </submittedName>
</protein>
<evidence type="ECO:0000256" key="7">
    <source>
        <dbReference type="PROSITE-ProRule" id="PRU00282"/>
    </source>
</evidence>
<accession>A0A8C9HYX4</accession>
<feature type="compositionally biased region" description="Low complexity" evidence="9">
    <location>
        <begin position="208"/>
        <end position="227"/>
    </location>
</feature>
<feature type="compositionally biased region" description="Gly residues" evidence="9">
    <location>
        <begin position="191"/>
        <end position="207"/>
    </location>
</feature>
<dbReference type="Proteomes" id="UP000694416">
    <property type="component" value="Unplaced"/>
</dbReference>
<dbReference type="SUPFAM" id="SSF103506">
    <property type="entry name" value="Mitochondrial carrier"/>
    <property type="match status" value="1"/>
</dbReference>
<dbReference type="Ensembl" id="ENSPTET00000040416.1">
    <property type="protein sequence ID" value="ENSPTEP00000029035.1"/>
    <property type="gene ID" value="ENSPTEG00000028526.1"/>
</dbReference>
<evidence type="ECO:0000256" key="6">
    <source>
        <dbReference type="ARBA" id="ARBA00023136"/>
    </source>
</evidence>
<feature type="repeat" description="Solcar" evidence="7">
    <location>
        <begin position="275"/>
        <end position="361"/>
    </location>
</feature>
<dbReference type="InterPro" id="IPR018108">
    <property type="entry name" value="MCP_transmembrane"/>
</dbReference>
<dbReference type="PROSITE" id="PS00058">
    <property type="entry name" value="DNA_MISMATCH_REPAIR_1"/>
    <property type="match status" value="1"/>
</dbReference>
<keyword evidence="4 7" id="KW-0812">Transmembrane</keyword>
<sequence length="545" mass="57774">MVQVHSRFCAGWPKGGLYTRASGDPAPGVGGHVGLPRSGSDCTLNAPAFPGAYRPRPLRLAVGPASLRLCSQSPSHPRLRPLFLSPLCHRSRQFPRSPALGPQRLADSSACFLPRFLACLQALASQRLAPCGTTEAPQASPNSPTSARQRLASGAAHPLHTRQSLTFPALTGQGAANRGVAWTPPVARSGGARGGAVAAGGGGGGDASGPVRGRGARRGAQASAARACRAELRTESPAIPSRPGMDNGVKEGPVRLREDAEAVLSSSVSSKRDHRQVLSSLLSGALAGALAKTAVAPLDRTKIIFQVSSKRFSAKEAFRVLYYTYLNEGFLSLWRGNSATMVRVVPYAAIQFSAHEEYKRILGSYYGFRGEALPPWPRLFAGALAGTTAASLTYPLDLVRARMAVTPKEIVQRPPAALPLRAHDLRRLRWPHRAIGLVPAGCGAAAHADGRRHRLPACLHRLHAAHHRAGGGRCARPLQRLEHELGQGSYRRGHQLHHLRPHADPAAAPAELGYPELLSGRWTSDPFVFWAHGTGGALDSTSGAT</sequence>
<dbReference type="AlphaFoldDB" id="A0A8C9HYX4"/>
<dbReference type="InterPro" id="IPR014762">
    <property type="entry name" value="DNA_mismatch_repair_CS"/>
</dbReference>
<dbReference type="PROSITE" id="PS50920">
    <property type="entry name" value="SOLCAR"/>
    <property type="match status" value="1"/>
</dbReference>
<evidence type="ECO:0000256" key="4">
    <source>
        <dbReference type="ARBA" id="ARBA00022692"/>
    </source>
</evidence>
<keyword evidence="11" id="KW-1185">Reference proteome</keyword>
<evidence type="ECO:0000256" key="1">
    <source>
        <dbReference type="ARBA" id="ARBA00004141"/>
    </source>
</evidence>
<proteinExistence type="inferred from homology"/>
<reference evidence="10" key="2">
    <citation type="submission" date="2025-09" db="UniProtKB">
        <authorList>
            <consortium name="Ensembl"/>
        </authorList>
    </citation>
    <scope>IDENTIFICATION</scope>
</reference>
<dbReference type="InterPro" id="IPR002067">
    <property type="entry name" value="MCP"/>
</dbReference>